<dbReference type="Proteomes" id="UP000320536">
    <property type="component" value="Chromosome"/>
</dbReference>
<protein>
    <submittedName>
        <fullName evidence="1">Uncharacterized protein</fullName>
    </submittedName>
</protein>
<proteinExistence type="predicted"/>
<keyword evidence="2" id="KW-1185">Reference proteome</keyword>
<evidence type="ECO:0000313" key="1">
    <source>
        <dbReference type="EMBL" id="QDE37584.1"/>
    </source>
</evidence>
<organism evidence="1 2">
    <name type="scientific">Chlamydophila parapsittaci</name>
    <dbReference type="NCBI Taxonomy" id="344886"/>
    <lineage>
        <taxon>Bacteria</taxon>
        <taxon>Pseudomonadati</taxon>
        <taxon>Chlamydiota</taxon>
        <taxon>Chlamydiia</taxon>
        <taxon>Chlamydiales</taxon>
        <taxon>Chlamydiaceae</taxon>
        <taxon>Chlamydia/Chlamydophila group</taxon>
        <taxon>Chlamydia</taxon>
    </lineage>
</organism>
<dbReference type="EMBL" id="CP041038">
    <property type="protein sequence ID" value="QDE37584.1"/>
    <property type="molecule type" value="Genomic_DNA"/>
</dbReference>
<gene>
    <name evidence="1" type="ORF">FI836_04770</name>
</gene>
<evidence type="ECO:0000313" key="2">
    <source>
        <dbReference type="Proteomes" id="UP000320536"/>
    </source>
</evidence>
<name>A0ABX5VYK3_9CHLA</name>
<reference evidence="1 2" key="1">
    <citation type="journal article" date="2020" name="Data Brief">
        <title>Data of de novo genome assembly of the Chlamydia psittaci strain isolated from the livestock in Volga Region, Russian Federation.</title>
        <authorList>
            <person name="Feodorova V.A."/>
            <person name="Zaitsev S.S."/>
            <person name="Khizhnyakova M.A."/>
            <person name="Saltykov Y.V."/>
            <person name="Evstifeev V.V."/>
            <person name="Khusainov F.M."/>
            <person name="Yakovlev S.I."/>
            <person name="Larionova O.S."/>
            <person name="Motin V.L."/>
        </authorList>
    </citation>
    <scope>NUCLEOTIDE SEQUENCE [LARGE SCALE GENOMIC DNA]</scope>
    <source>
        <strain evidence="1 2">Rostinovo-70</strain>
    </source>
</reference>
<sequence length="60" mass="7095">MSLFFRETRDVVSKVKRPLNFLGICIYRQKMYSITVLKNCIFCMAGKNSSMKSKYYENVL</sequence>
<accession>A0ABX5VYK3</accession>